<keyword evidence="9" id="KW-1185">Reference proteome</keyword>
<feature type="transmembrane region" description="Helical" evidence="6">
    <location>
        <begin position="104"/>
        <end position="125"/>
    </location>
</feature>
<evidence type="ECO:0000256" key="1">
    <source>
        <dbReference type="ARBA" id="ARBA00004651"/>
    </source>
</evidence>
<gene>
    <name evidence="8" type="ORF">ABCQ75_09905</name>
</gene>
<evidence type="ECO:0000259" key="7">
    <source>
        <dbReference type="PROSITE" id="PS50850"/>
    </source>
</evidence>
<dbReference type="RefSeq" id="WP_345885165.1">
    <property type="nucleotide sequence ID" value="NZ_JBDFRB010000007.1"/>
</dbReference>
<feature type="compositionally biased region" description="Polar residues" evidence="5">
    <location>
        <begin position="445"/>
        <end position="454"/>
    </location>
</feature>
<evidence type="ECO:0000256" key="2">
    <source>
        <dbReference type="ARBA" id="ARBA00022692"/>
    </source>
</evidence>
<feature type="transmembrane region" description="Helical" evidence="6">
    <location>
        <begin position="79"/>
        <end position="98"/>
    </location>
</feature>
<feature type="transmembrane region" description="Helical" evidence="6">
    <location>
        <begin position="137"/>
        <end position="159"/>
    </location>
</feature>
<feature type="compositionally biased region" description="Polar residues" evidence="5">
    <location>
        <begin position="462"/>
        <end position="482"/>
    </location>
</feature>
<dbReference type="Proteomes" id="UP001422074">
    <property type="component" value="Unassembled WGS sequence"/>
</dbReference>
<feature type="transmembrane region" description="Helical" evidence="6">
    <location>
        <begin position="275"/>
        <end position="294"/>
    </location>
</feature>
<keyword evidence="4 6" id="KW-0472">Membrane</keyword>
<accession>A0ABU9X0Q3</accession>
<reference evidence="8 9" key="1">
    <citation type="submission" date="2024-05" db="EMBL/GenBank/DDBJ databases">
        <title>Sinomonas sp. nov., isolated from a waste landfill.</title>
        <authorList>
            <person name="Zhao Y."/>
        </authorList>
    </citation>
    <scope>NUCLEOTIDE SEQUENCE [LARGE SCALE GENOMIC DNA]</scope>
    <source>
        <strain evidence="8 9">CCTCC AB2014300</strain>
    </source>
</reference>
<feature type="transmembrane region" description="Helical" evidence="6">
    <location>
        <begin position="246"/>
        <end position="268"/>
    </location>
</feature>
<dbReference type="InterPro" id="IPR011701">
    <property type="entry name" value="MFS"/>
</dbReference>
<feature type="transmembrane region" description="Helical" evidence="6">
    <location>
        <begin position="165"/>
        <end position="187"/>
    </location>
</feature>
<protein>
    <submittedName>
        <fullName evidence="8">MFS transporter</fullName>
    </submittedName>
</protein>
<dbReference type="Gene3D" id="1.20.1250.20">
    <property type="entry name" value="MFS general substrate transporter like domains"/>
    <property type="match status" value="1"/>
</dbReference>
<evidence type="ECO:0000256" key="6">
    <source>
        <dbReference type="SAM" id="Phobius"/>
    </source>
</evidence>
<comment type="caution">
    <text evidence="8">The sequence shown here is derived from an EMBL/GenBank/DDBJ whole genome shotgun (WGS) entry which is preliminary data.</text>
</comment>
<dbReference type="PROSITE" id="PS50850">
    <property type="entry name" value="MFS"/>
    <property type="match status" value="1"/>
</dbReference>
<dbReference type="EMBL" id="JBDFRB010000007">
    <property type="protein sequence ID" value="MEN2744851.1"/>
    <property type="molecule type" value="Genomic_DNA"/>
</dbReference>
<feature type="transmembrane region" description="Helical" evidence="6">
    <location>
        <begin position="334"/>
        <end position="360"/>
    </location>
</feature>
<sequence>MEGGQPIPPAVRRALPALLLVMFLGAVDQTAMSAALPSVAGDLGGPEHMPAIVAAYLVAATVAMPAAGILGDRLGHRRVLAGGVLVFLAGAVVCAAAGQLWTLIAARSVQGVGGGVLMIGAQAVIGELVSPRERGRYLAVIGVAFMAAAVTGPVLGGAIVDAASWRWIFVGYVPLAVLAFVAVLRGIRLPPVLRGRKGFPWELVRDRSFSLAVAMSFLVGFAMFSVIAYVPAYLQIALGLSATQSGAVLVLLVAALLTTAVGSGVLIARTGRYRVFPRIGTLTAGGGLALIAVAGTGGGLAAALGGLVLVGLGIGFTMQVLVMIGQNAATRETLGVATSAVAFVRQVGAAAGVALVGAAVTAGFRARLPAEAAAVLGDRSGALGPAAIAGLPRGAAADVAAAYGGALTSVLLLPAVLLGLAAVLALLLPDRPLRTEAFADGGTGESAQPGSAQPENPVPENTEPQNTAPENTGFSGTAPETTQRGHHGQSPSDDRP</sequence>
<evidence type="ECO:0000256" key="4">
    <source>
        <dbReference type="ARBA" id="ARBA00023136"/>
    </source>
</evidence>
<evidence type="ECO:0000313" key="8">
    <source>
        <dbReference type="EMBL" id="MEN2744851.1"/>
    </source>
</evidence>
<dbReference type="PANTHER" id="PTHR23501">
    <property type="entry name" value="MAJOR FACILITATOR SUPERFAMILY"/>
    <property type="match status" value="1"/>
</dbReference>
<feature type="transmembrane region" description="Helical" evidence="6">
    <location>
        <begin position="49"/>
        <end position="67"/>
    </location>
</feature>
<keyword evidence="3 6" id="KW-1133">Transmembrane helix</keyword>
<comment type="subcellular location">
    <subcellularLocation>
        <location evidence="1">Cell membrane</location>
        <topology evidence="1">Multi-pass membrane protein</topology>
    </subcellularLocation>
</comment>
<name>A0ABU9X0Q3_9MICC</name>
<evidence type="ECO:0000256" key="5">
    <source>
        <dbReference type="SAM" id="MobiDB-lite"/>
    </source>
</evidence>
<feature type="domain" description="Major facilitator superfamily (MFS) profile" evidence="7">
    <location>
        <begin position="14"/>
        <end position="433"/>
    </location>
</feature>
<feature type="transmembrane region" description="Helical" evidence="6">
    <location>
        <begin position="208"/>
        <end position="234"/>
    </location>
</feature>
<dbReference type="SUPFAM" id="SSF103473">
    <property type="entry name" value="MFS general substrate transporter"/>
    <property type="match status" value="1"/>
</dbReference>
<dbReference type="Pfam" id="PF07690">
    <property type="entry name" value="MFS_1"/>
    <property type="match status" value="1"/>
</dbReference>
<keyword evidence="2 6" id="KW-0812">Transmembrane</keyword>
<dbReference type="InterPro" id="IPR036259">
    <property type="entry name" value="MFS_trans_sf"/>
</dbReference>
<organism evidence="8 9">
    <name type="scientific">Sinomonas halotolerans</name>
    <dbReference type="NCBI Taxonomy" id="1644133"/>
    <lineage>
        <taxon>Bacteria</taxon>
        <taxon>Bacillati</taxon>
        <taxon>Actinomycetota</taxon>
        <taxon>Actinomycetes</taxon>
        <taxon>Micrococcales</taxon>
        <taxon>Micrococcaceae</taxon>
        <taxon>Sinomonas</taxon>
    </lineage>
</organism>
<proteinExistence type="predicted"/>
<dbReference type="InterPro" id="IPR020846">
    <property type="entry name" value="MFS_dom"/>
</dbReference>
<feature type="transmembrane region" description="Helical" evidence="6">
    <location>
        <begin position="300"/>
        <end position="322"/>
    </location>
</feature>
<evidence type="ECO:0000313" key="9">
    <source>
        <dbReference type="Proteomes" id="UP001422074"/>
    </source>
</evidence>
<evidence type="ECO:0000256" key="3">
    <source>
        <dbReference type="ARBA" id="ARBA00022989"/>
    </source>
</evidence>
<dbReference type="PANTHER" id="PTHR23501:SF197">
    <property type="entry name" value="COMD"/>
    <property type="match status" value="1"/>
</dbReference>
<feature type="region of interest" description="Disordered" evidence="5">
    <location>
        <begin position="437"/>
        <end position="496"/>
    </location>
</feature>
<feature type="transmembrane region" description="Helical" evidence="6">
    <location>
        <begin position="400"/>
        <end position="428"/>
    </location>
</feature>